<dbReference type="InterPro" id="IPR036909">
    <property type="entry name" value="Cyt_c-like_dom_sf"/>
</dbReference>
<gene>
    <name evidence="10" type="ORF">ACFQ33_20000</name>
</gene>
<dbReference type="EMBL" id="JBHTNF010000019">
    <property type="protein sequence ID" value="MFD1330175.1"/>
    <property type="molecule type" value="Genomic_DNA"/>
</dbReference>
<organism evidence="10 11">
    <name type="scientific">Mycoplana ramosa</name>
    <name type="common">Mycoplana bullata</name>
    <dbReference type="NCBI Taxonomy" id="40837"/>
    <lineage>
        <taxon>Bacteria</taxon>
        <taxon>Pseudomonadati</taxon>
        <taxon>Pseudomonadota</taxon>
        <taxon>Alphaproteobacteria</taxon>
        <taxon>Hyphomicrobiales</taxon>
        <taxon>Rhizobiaceae</taxon>
        <taxon>Mycoplana</taxon>
    </lineage>
</organism>
<feature type="domain" description="Cytochrome c" evidence="9">
    <location>
        <begin position="254"/>
        <end position="407"/>
    </location>
</feature>
<dbReference type="Gene3D" id="1.10.760.10">
    <property type="entry name" value="Cytochrome c-like domain"/>
    <property type="match status" value="2"/>
</dbReference>
<evidence type="ECO:0000256" key="3">
    <source>
        <dbReference type="ARBA" id="ARBA00022723"/>
    </source>
</evidence>
<proteinExistence type="predicted"/>
<keyword evidence="10" id="KW-0575">Peroxidase</keyword>
<evidence type="ECO:0000313" key="10">
    <source>
        <dbReference type="EMBL" id="MFD1330175.1"/>
    </source>
</evidence>
<evidence type="ECO:0000256" key="4">
    <source>
        <dbReference type="ARBA" id="ARBA00022729"/>
    </source>
</evidence>
<dbReference type="GO" id="GO:0004601">
    <property type="term" value="F:peroxidase activity"/>
    <property type="evidence" value="ECO:0007669"/>
    <property type="project" value="UniProtKB-KW"/>
</dbReference>
<evidence type="ECO:0000256" key="1">
    <source>
        <dbReference type="ARBA" id="ARBA00004418"/>
    </source>
</evidence>
<dbReference type="Pfam" id="PF03150">
    <property type="entry name" value="CCP_MauG"/>
    <property type="match status" value="1"/>
</dbReference>
<reference evidence="11" key="1">
    <citation type="journal article" date="2019" name="Int. J. Syst. Evol. Microbiol.">
        <title>The Global Catalogue of Microorganisms (GCM) 10K type strain sequencing project: providing services to taxonomists for standard genome sequencing and annotation.</title>
        <authorList>
            <consortium name="The Broad Institute Genomics Platform"/>
            <consortium name="The Broad Institute Genome Sequencing Center for Infectious Disease"/>
            <person name="Wu L."/>
            <person name="Ma J."/>
        </authorList>
    </citation>
    <scope>NUCLEOTIDE SEQUENCE [LARGE SCALE GENOMIC DNA]</scope>
    <source>
        <strain evidence="11">CCUG 55609</strain>
    </source>
</reference>
<evidence type="ECO:0000256" key="5">
    <source>
        <dbReference type="ARBA" id="ARBA00022764"/>
    </source>
</evidence>
<evidence type="ECO:0000259" key="9">
    <source>
        <dbReference type="PROSITE" id="PS51007"/>
    </source>
</evidence>
<dbReference type="PANTHER" id="PTHR30600">
    <property type="entry name" value="CYTOCHROME C PEROXIDASE-RELATED"/>
    <property type="match status" value="1"/>
</dbReference>
<evidence type="ECO:0000313" key="11">
    <source>
        <dbReference type="Proteomes" id="UP001597173"/>
    </source>
</evidence>
<keyword evidence="2 8" id="KW-0349">Heme</keyword>
<evidence type="ECO:0000256" key="7">
    <source>
        <dbReference type="ARBA" id="ARBA00023004"/>
    </source>
</evidence>
<dbReference type="PROSITE" id="PS51007">
    <property type="entry name" value="CYTC"/>
    <property type="match status" value="2"/>
</dbReference>
<dbReference type="RefSeq" id="WP_374841046.1">
    <property type="nucleotide sequence ID" value="NZ_JBHEEW010000018.1"/>
</dbReference>
<feature type="domain" description="Cytochrome c" evidence="9">
    <location>
        <begin position="66"/>
        <end position="217"/>
    </location>
</feature>
<dbReference type="SUPFAM" id="SSF46626">
    <property type="entry name" value="Cytochrome c"/>
    <property type="match status" value="2"/>
</dbReference>
<dbReference type="PANTHER" id="PTHR30600:SF10">
    <property type="entry name" value="BLL6722 PROTEIN"/>
    <property type="match status" value="1"/>
</dbReference>
<keyword evidence="7 8" id="KW-0408">Iron</keyword>
<evidence type="ECO:0000256" key="8">
    <source>
        <dbReference type="PROSITE-ProRule" id="PRU00433"/>
    </source>
</evidence>
<sequence>MRSARLIAAASAGVAGLALAIAGFSTWSQATPDWTAEEVRLIASLSLDSLPPLPADPSNRVADDPEAAALGKALFFDARMSSNGKISCASCHQPDLQFQDGLPLSKGVGTTNRRAMPVAGMAYSPWLFWDGRKDSLWSQALGPLESPVEQGTDRTALARLVGESYRGPYERVFGPLPTLDGLPEHAAPAGPKETVEAWEAMSADERQAVNTVFANLGKAIAAFERGIMPGKSRFDRYASTLSGGAGPQEQILTAQELDGLRLFIGKGNCVNCHNGPLLTDNHFHNTGVPAVPGLPEDNGRAAGVRSVRSDPFNCLGRYSDAGPEDCAELRFMATDGREAGRAFKTPSLRNVALRPPYMHAGQIRTLADVLEHYNRAPAAPAGRSELQRLGLEGREIAALEAFLHSLNEERPGAK</sequence>
<name>A0ABW3Z2U3_MYCRA</name>
<keyword evidence="3 8" id="KW-0479">Metal-binding</keyword>
<dbReference type="InterPro" id="IPR004852">
    <property type="entry name" value="Di-haem_cyt_c_peroxidsae"/>
</dbReference>
<dbReference type="PIRSF" id="PIRSF000294">
    <property type="entry name" value="Cytochrome-c_peroxidase"/>
    <property type="match status" value="1"/>
</dbReference>
<comment type="caution">
    <text evidence="10">The sequence shown here is derived from an EMBL/GenBank/DDBJ whole genome shotgun (WGS) entry which is preliminary data.</text>
</comment>
<keyword evidence="5" id="KW-0574">Periplasm</keyword>
<dbReference type="InterPro" id="IPR026259">
    <property type="entry name" value="MauG/Cytc_peroxidase"/>
</dbReference>
<keyword evidence="11" id="KW-1185">Reference proteome</keyword>
<evidence type="ECO:0000256" key="6">
    <source>
        <dbReference type="ARBA" id="ARBA00023002"/>
    </source>
</evidence>
<protein>
    <submittedName>
        <fullName evidence="10">Cytochrome-c peroxidase</fullName>
    </submittedName>
</protein>
<dbReference type="InterPro" id="IPR009056">
    <property type="entry name" value="Cyt_c-like_dom"/>
</dbReference>
<comment type="subcellular location">
    <subcellularLocation>
        <location evidence="1">Periplasm</location>
    </subcellularLocation>
</comment>
<dbReference type="InterPro" id="IPR051395">
    <property type="entry name" value="Cytochrome_c_Peroxidase/MauG"/>
</dbReference>
<keyword evidence="4" id="KW-0732">Signal</keyword>
<keyword evidence="6" id="KW-0560">Oxidoreductase</keyword>
<dbReference type="Proteomes" id="UP001597173">
    <property type="component" value="Unassembled WGS sequence"/>
</dbReference>
<evidence type="ECO:0000256" key="2">
    <source>
        <dbReference type="ARBA" id="ARBA00022617"/>
    </source>
</evidence>
<accession>A0ABW3Z2U3</accession>